<dbReference type="AlphaFoldDB" id="A0A5J5CX77"/>
<dbReference type="Proteomes" id="UP000327493">
    <property type="component" value="Chromosome 15"/>
</dbReference>
<evidence type="ECO:0000256" key="1">
    <source>
        <dbReference type="SAM" id="MobiDB-lite"/>
    </source>
</evidence>
<keyword evidence="3" id="KW-1185">Reference proteome</keyword>
<protein>
    <submittedName>
        <fullName evidence="2">Uncharacterized protein</fullName>
    </submittedName>
</protein>
<evidence type="ECO:0000313" key="3">
    <source>
        <dbReference type="Proteomes" id="UP000327493"/>
    </source>
</evidence>
<name>A0A5J5CX77_9PERO</name>
<accession>A0A5J5CX77</accession>
<feature type="non-terminal residue" evidence="2">
    <location>
        <position position="104"/>
    </location>
</feature>
<proteinExistence type="predicted"/>
<feature type="region of interest" description="Disordered" evidence="1">
    <location>
        <begin position="70"/>
        <end position="104"/>
    </location>
</feature>
<reference evidence="2 3" key="1">
    <citation type="submission" date="2019-08" db="EMBL/GenBank/DDBJ databases">
        <title>A chromosome-level genome assembly, high-density linkage maps, and genome scans reveal the genomic architecture of hybrid incompatibilities underlying speciation via character displacement in darters (Percidae: Etheostominae).</title>
        <authorList>
            <person name="Moran R.L."/>
            <person name="Catchen J.M."/>
            <person name="Fuller R.C."/>
        </authorList>
    </citation>
    <scope>NUCLEOTIDE SEQUENCE [LARGE SCALE GENOMIC DNA]</scope>
    <source>
        <strain evidence="2">EspeVRDwgs_2016</strain>
        <tissue evidence="2">Muscle</tissue>
    </source>
</reference>
<comment type="caution">
    <text evidence="2">The sequence shown here is derived from an EMBL/GenBank/DDBJ whole genome shotgun (WGS) entry which is preliminary data.</text>
</comment>
<sequence length="104" mass="11317">MLGGQKNQFVDLVLGVLIMKIRKRLQDERKVFSFKNVSPGRDKLPGGSLSVLVKLLCSLLQSCRMSPPECILSSGSPKRVQNSPSSGDRDSATSSVAVAWKKDL</sequence>
<gene>
    <name evidence="2" type="ORF">FQN60_003970</name>
</gene>
<evidence type="ECO:0000313" key="2">
    <source>
        <dbReference type="EMBL" id="KAA8585276.1"/>
    </source>
</evidence>
<feature type="compositionally biased region" description="Polar residues" evidence="1">
    <location>
        <begin position="73"/>
        <end position="96"/>
    </location>
</feature>
<organism evidence="2 3">
    <name type="scientific">Etheostoma spectabile</name>
    <name type="common">orangethroat darter</name>
    <dbReference type="NCBI Taxonomy" id="54343"/>
    <lineage>
        <taxon>Eukaryota</taxon>
        <taxon>Metazoa</taxon>
        <taxon>Chordata</taxon>
        <taxon>Craniata</taxon>
        <taxon>Vertebrata</taxon>
        <taxon>Euteleostomi</taxon>
        <taxon>Actinopterygii</taxon>
        <taxon>Neopterygii</taxon>
        <taxon>Teleostei</taxon>
        <taxon>Neoteleostei</taxon>
        <taxon>Acanthomorphata</taxon>
        <taxon>Eupercaria</taxon>
        <taxon>Perciformes</taxon>
        <taxon>Percoidei</taxon>
        <taxon>Percidae</taxon>
        <taxon>Etheostomatinae</taxon>
        <taxon>Etheostoma</taxon>
    </lineage>
</organism>
<dbReference type="EMBL" id="VOFY01000015">
    <property type="protein sequence ID" value="KAA8585276.1"/>
    <property type="molecule type" value="Genomic_DNA"/>
</dbReference>